<name>A0A502IM89_BRELA</name>
<dbReference type="AlphaFoldDB" id="A0A502IM89"/>
<reference evidence="7 8" key="1">
    <citation type="submission" date="2018-11" db="EMBL/GenBank/DDBJ databases">
        <title>Phylogenetic determinants of toxin gene distribution in genomes of Brevibacillus laterosporus.</title>
        <authorList>
            <person name="Glare T.R."/>
            <person name="Durrant A."/>
            <person name="Berry C."/>
            <person name="Palma L."/>
            <person name="Ormskirk M."/>
            <person name="Cox M.O."/>
        </authorList>
    </citation>
    <scope>NUCLEOTIDE SEQUENCE [LARGE SCALE GENOMIC DNA]</scope>
    <source>
        <strain evidence="7 8">1821L</strain>
    </source>
</reference>
<dbReference type="Gene3D" id="3.90.1150.10">
    <property type="entry name" value="Aspartate Aminotransferase, domain 1"/>
    <property type="match status" value="1"/>
</dbReference>
<dbReference type="GO" id="GO:0030170">
    <property type="term" value="F:pyridoxal phosphate binding"/>
    <property type="evidence" value="ECO:0007669"/>
    <property type="project" value="InterPro"/>
</dbReference>
<accession>A0A502IM89</accession>
<evidence type="ECO:0000256" key="5">
    <source>
        <dbReference type="ARBA" id="ARBA00037974"/>
    </source>
</evidence>
<evidence type="ECO:0000313" key="8">
    <source>
        <dbReference type="Proteomes" id="UP000319432"/>
    </source>
</evidence>
<keyword evidence="7" id="KW-0808">Transferase</keyword>
<dbReference type="InterPro" id="IPR015421">
    <property type="entry name" value="PyrdxlP-dep_Trfase_major"/>
</dbReference>
<dbReference type="InterPro" id="IPR051798">
    <property type="entry name" value="Class-II_PLP-Dep_Aminotrans"/>
</dbReference>
<dbReference type="Proteomes" id="UP000319432">
    <property type="component" value="Chromosome"/>
</dbReference>
<evidence type="ECO:0000259" key="6">
    <source>
        <dbReference type="Pfam" id="PF00155"/>
    </source>
</evidence>
<keyword evidence="4" id="KW-0456">Lyase</keyword>
<sequence>MKHSFDEVINRLGTHCTQWDYIEDRFGEKDLLPFSISDTDFLCPPEILEALRKRIEHGIFGYTRWNHQEFKDAIQQWYQKRFSTLVNEDWILYSPTVIYTISKLIEHITEEGDHVVVQTPAYDAFFKLVEDNKRVFSGNKLLYENNTYSIDFQDLEKKLAHPHAKVFLLCSPHNPTGRVWTKKELKKMIALCKKHQVYVISDEIHMDIVRKPNVHIPIVEVAEDLDHVCICTSASKTFNTPGLGGSYAIIPNQELKESFLVTLKNKDGLSSTSTLGAIGLMTAYLKGGQWVDDLNVYIENNMELVKGFLNKHIPSAHLEIPESTYLAWIDVSNLPYTDEQLQNALIHHGKVAIMPGEMYGKDGKGFLRMNVGCPSSKIIDGLQRFKSAIDYLENKYK</sequence>
<evidence type="ECO:0000256" key="2">
    <source>
        <dbReference type="ARBA" id="ARBA00012224"/>
    </source>
</evidence>
<evidence type="ECO:0000256" key="1">
    <source>
        <dbReference type="ARBA" id="ARBA00001933"/>
    </source>
</evidence>
<dbReference type="InterPro" id="IPR004839">
    <property type="entry name" value="Aminotransferase_I/II_large"/>
</dbReference>
<organism evidence="7 8">
    <name type="scientific">Brevibacillus laterosporus</name>
    <name type="common">Bacillus laterosporus</name>
    <dbReference type="NCBI Taxonomy" id="1465"/>
    <lineage>
        <taxon>Bacteria</taxon>
        <taxon>Bacillati</taxon>
        <taxon>Bacillota</taxon>
        <taxon>Bacilli</taxon>
        <taxon>Bacillales</taxon>
        <taxon>Paenibacillaceae</taxon>
        <taxon>Brevibacillus</taxon>
    </lineage>
</organism>
<evidence type="ECO:0000256" key="3">
    <source>
        <dbReference type="ARBA" id="ARBA00022898"/>
    </source>
</evidence>
<dbReference type="PANTHER" id="PTHR43525:SF1">
    <property type="entry name" value="PROTEIN MALY"/>
    <property type="match status" value="1"/>
</dbReference>
<evidence type="ECO:0000313" key="7">
    <source>
        <dbReference type="EMBL" id="QDX93186.1"/>
    </source>
</evidence>
<keyword evidence="7" id="KW-0032">Aminotransferase</keyword>
<dbReference type="SUPFAM" id="SSF53383">
    <property type="entry name" value="PLP-dependent transferases"/>
    <property type="match status" value="1"/>
</dbReference>
<dbReference type="Gene3D" id="3.40.640.10">
    <property type="entry name" value="Type I PLP-dependent aspartate aminotransferase-like (Major domain)"/>
    <property type="match status" value="1"/>
</dbReference>
<dbReference type="InterPro" id="IPR027619">
    <property type="entry name" value="C-S_lyase_PatB-like"/>
</dbReference>
<protein>
    <recommendedName>
        <fullName evidence="2">cysteine-S-conjugate beta-lyase</fullName>
        <ecNumber evidence="2">4.4.1.13</ecNumber>
    </recommendedName>
</protein>
<dbReference type="InterPro" id="IPR015424">
    <property type="entry name" value="PyrdxlP-dep_Trfase"/>
</dbReference>
<dbReference type="EMBL" id="CP033464">
    <property type="protein sequence ID" value="QDX93186.1"/>
    <property type="molecule type" value="Genomic_DNA"/>
</dbReference>
<evidence type="ECO:0000256" key="4">
    <source>
        <dbReference type="ARBA" id="ARBA00023239"/>
    </source>
</evidence>
<dbReference type="PANTHER" id="PTHR43525">
    <property type="entry name" value="PROTEIN MALY"/>
    <property type="match status" value="1"/>
</dbReference>
<dbReference type="GO" id="GO:0047804">
    <property type="term" value="F:cysteine-S-conjugate beta-lyase activity"/>
    <property type="evidence" value="ECO:0007669"/>
    <property type="project" value="UniProtKB-EC"/>
</dbReference>
<dbReference type="NCBIfam" id="TIGR04350">
    <property type="entry name" value="C_S_lyase_PatB"/>
    <property type="match status" value="1"/>
</dbReference>
<feature type="domain" description="Aminotransferase class I/classII large" evidence="6">
    <location>
        <begin position="30"/>
        <end position="378"/>
    </location>
</feature>
<comment type="similarity">
    <text evidence="5">Belongs to the class-II pyridoxal-phosphate-dependent aminotransferase family. MalY/PatB cystathionine beta-lyase subfamily.</text>
</comment>
<dbReference type="EC" id="4.4.1.13" evidence="2"/>
<keyword evidence="3" id="KW-0663">Pyridoxal phosphate</keyword>
<dbReference type="InterPro" id="IPR015422">
    <property type="entry name" value="PyrdxlP-dep_Trfase_small"/>
</dbReference>
<dbReference type="CDD" id="cd00609">
    <property type="entry name" value="AAT_like"/>
    <property type="match status" value="1"/>
</dbReference>
<dbReference type="OrthoDB" id="9802872at2"/>
<proteinExistence type="inferred from homology"/>
<dbReference type="GO" id="GO:0008483">
    <property type="term" value="F:transaminase activity"/>
    <property type="evidence" value="ECO:0007669"/>
    <property type="project" value="UniProtKB-KW"/>
</dbReference>
<gene>
    <name evidence="7" type="ORF">EEL30_13250</name>
</gene>
<comment type="cofactor">
    <cofactor evidence="1">
        <name>pyridoxal 5'-phosphate</name>
        <dbReference type="ChEBI" id="CHEBI:597326"/>
    </cofactor>
</comment>
<keyword evidence="8" id="KW-1185">Reference proteome</keyword>
<dbReference type="Pfam" id="PF00155">
    <property type="entry name" value="Aminotran_1_2"/>
    <property type="match status" value="1"/>
</dbReference>